<dbReference type="InterPro" id="IPR041374">
    <property type="entry name" value="BaeRF_family12"/>
</dbReference>
<comment type="caution">
    <text evidence="2">The sequence shown here is derived from an EMBL/GenBank/DDBJ whole genome shotgun (WGS) entry which is preliminary data.</text>
</comment>
<organism evidence="2 3">
    <name type="scientific">Rhizorhapis suberifaciens</name>
    <name type="common">corky root of lettuce</name>
    <dbReference type="NCBI Taxonomy" id="13656"/>
    <lineage>
        <taxon>Bacteria</taxon>
        <taxon>Pseudomonadati</taxon>
        <taxon>Pseudomonadota</taxon>
        <taxon>Alphaproteobacteria</taxon>
        <taxon>Sphingomonadales</taxon>
        <taxon>Sphingomonadaceae</taxon>
        <taxon>Rhizorhapis</taxon>
    </lineage>
</organism>
<sequence length="146" mass="16463">MKLARDTCVIVLDGEKALFFRNGGFADVPKLELEREIVQDNPPDREQGSDQPGRAVSSVGGHRSAYEETDFHQLEQDRFAAQMAETLKRRALNNEFDRLIVVAAPRTLGAMRKHYHKQVEQRIVGEIGKDLTGHPVSEIEKIILQA</sequence>
<evidence type="ECO:0000256" key="1">
    <source>
        <dbReference type="SAM" id="MobiDB-lite"/>
    </source>
</evidence>
<dbReference type="RefSeq" id="WP_184475055.1">
    <property type="nucleotide sequence ID" value="NZ_JACHOV010000005.1"/>
</dbReference>
<protein>
    <submittedName>
        <fullName evidence="2">Protein required for attachment to host cells</fullName>
    </submittedName>
</protein>
<dbReference type="Proteomes" id="UP000575068">
    <property type="component" value="Unassembled WGS sequence"/>
</dbReference>
<feature type="region of interest" description="Disordered" evidence="1">
    <location>
        <begin position="40"/>
        <end position="71"/>
    </location>
</feature>
<keyword evidence="3" id="KW-1185">Reference proteome</keyword>
<dbReference type="Pfam" id="PF18856">
    <property type="entry name" value="baeRF_family12"/>
    <property type="match status" value="1"/>
</dbReference>
<proteinExistence type="predicted"/>
<evidence type="ECO:0000313" key="2">
    <source>
        <dbReference type="EMBL" id="MBB4641242.1"/>
    </source>
</evidence>
<name>A0A840HSU5_9SPHN</name>
<dbReference type="EMBL" id="JACHOV010000005">
    <property type="protein sequence ID" value="MBB4641242.1"/>
    <property type="molecule type" value="Genomic_DNA"/>
</dbReference>
<gene>
    <name evidence="2" type="ORF">HNQ99_001547</name>
</gene>
<evidence type="ECO:0000313" key="3">
    <source>
        <dbReference type="Proteomes" id="UP000575068"/>
    </source>
</evidence>
<reference evidence="2 3" key="1">
    <citation type="submission" date="2020-08" db="EMBL/GenBank/DDBJ databases">
        <title>Genomic Encyclopedia of Type Strains, Phase IV (KMG-IV): sequencing the most valuable type-strain genomes for metagenomic binning, comparative biology and taxonomic classification.</title>
        <authorList>
            <person name="Goeker M."/>
        </authorList>
    </citation>
    <scope>NUCLEOTIDE SEQUENCE [LARGE SCALE GENOMIC DNA]</scope>
    <source>
        <strain evidence="2 3">DSM 7465</strain>
    </source>
</reference>
<accession>A0A840HSU5</accession>
<dbReference type="AlphaFoldDB" id="A0A840HSU5"/>